<accession>A0A815QJ66</accession>
<comment type="caution">
    <text evidence="10">The sequence shown here is derived from an EMBL/GenBank/DDBJ whole genome shotgun (WGS) entry which is preliminary data.</text>
</comment>
<dbReference type="AlphaFoldDB" id="A0A815QJ66"/>
<evidence type="ECO:0000256" key="1">
    <source>
        <dbReference type="ARBA" id="ARBA00022723"/>
    </source>
</evidence>
<evidence type="ECO:0000256" key="3">
    <source>
        <dbReference type="ARBA" id="ARBA00022833"/>
    </source>
</evidence>
<name>A0A815QJ66_9BILA</name>
<dbReference type="GO" id="GO:0008270">
    <property type="term" value="F:zinc ion binding"/>
    <property type="evidence" value="ECO:0007669"/>
    <property type="project" value="UniProtKB-KW"/>
</dbReference>
<dbReference type="InterPro" id="IPR013088">
    <property type="entry name" value="Znf_NHR/GATA"/>
</dbReference>
<keyword evidence="7" id="KW-0675">Receptor</keyword>
<evidence type="ECO:0000259" key="9">
    <source>
        <dbReference type="PROSITE" id="PS51030"/>
    </source>
</evidence>
<dbReference type="PRINTS" id="PR00047">
    <property type="entry name" value="STROIDFINGER"/>
</dbReference>
<protein>
    <recommendedName>
        <fullName evidence="9">Nuclear receptor domain-containing protein</fullName>
    </recommendedName>
</protein>
<organism evidence="10 11">
    <name type="scientific">Rotaria magnacalcarata</name>
    <dbReference type="NCBI Taxonomy" id="392030"/>
    <lineage>
        <taxon>Eukaryota</taxon>
        <taxon>Metazoa</taxon>
        <taxon>Spiralia</taxon>
        <taxon>Gnathifera</taxon>
        <taxon>Rotifera</taxon>
        <taxon>Eurotatoria</taxon>
        <taxon>Bdelloidea</taxon>
        <taxon>Philodinida</taxon>
        <taxon>Philodinidae</taxon>
        <taxon>Rotaria</taxon>
    </lineage>
</organism>
<keyword evidence="5" id="KW-0238">DNA-binding</keyword>
<dbReference type="PROSITE" id="PS51030">
    <property type="entry name" value="NUCLEAR_REC_DBD_2"/>
    <property type="match status" value="1"/>
</dbReference>
<evidence type="ECO:0000256" key="5">
    <source>
        <dbReference type="ARBA" id="ARBA00023125"/>
    </source>
</evidence>
<proteinExistence type="predicted"/>
<dbReference type="GO" id="GO:0000978">
    <property type="term" value="F:RNA polymerase II cis-regulatory region sequence-specific DNA binding"/>
    <property type="evidence" value="ECO:0007669"/>
    <property type="project" value="TreeGrafter"/>
</dbReference>
<keyword evidence="6" id="KW-0804">Transcription</keyword>
<evidence type="ECO:0000256" key="4">
    <source>
        <dbReference type="ARBA" id="ARBA00023015"/>
    </source>
</evidence>
<gene>
    <name evidence="10" type="ORF">KQP761_LOCUS12612</name>
</gene>
<dbReference type="GO" id="GO:0045944">
    <property type="term" value="P:positive regulation of transcription by RNA polymerase II"/>
    <property type="evidence" value="ECO:0007669"/>
    <property type="project" value="TreeGrafter"/>
</dbReference>
<dbReference type="InterPro" id="IPR001628">
    <property type="entry name" value="Znf_hrmn_rcpt"/>
</dbReference>
<dbReference type="InterPro" id="IPR050234">
    <property type="entry name" value="Nuclear_hormone_rcpt_NR1"/>
</dbReference>
<reference evidence="10" key="1">
    <citation type="submission" date="2021-02" db="EMBL/GenBank/DDBJ databases">
        <authorList>
            <person name="Nowell W R."/>
        </authorList>
    </citation>
    <scope>NUCLEOTIDE SEQUENCE</scope>
</reference>
<keyword evidence="4" id="KW-0805">Transcription regulation</keyword>
<dbReference type="Proteomes" id="UP000663834">
    <property type="component" value="Unassembled WGS sequence"/>
</dbReference>
<evidence type="ECO:0000256" key="6">
    <source>
        <dbReference type="ARBA" id="ARBA00023163"/>
    </source>
</evidence>
<dbReference type="GO" id="GO:0000122">
    <property type="term" value="P:negative regulation of transcription by RNA polymerase II"/>
    <property type="evidence" value="ECO:0007669"/>
    <property type="project" value="TreeGrafter"/>
</dbReference>
<dbReference type="Pfam" id="PF00105">
    <property type="entry name" value="zf-C4"/>
    <property type="match status" value="1"/>
</dbReference>
<dbReference type="GO" id="GO:0030154">
    <property type="term" value="P:cell differentiation"/>
    <property type="evidence" value="ECO:0007669"/>
    <property type="project" value="TreeGrafter"/>
</dbReference>
<dbReference type="EMBL" id="CAJNOW010005754">
    <property type="protein sequence ID" value="CAF1462615.1"/>
    <property type="molecule type" value="Genomic_DNA"/>
</dbReference>
<dbReference type="SUPFAM" id="SSF57716">
    <property type="entry name" value="Glucocorticoid receptor-like (DNA-binding domain)"/>
    <property type="match status" value="1"/>
</dbReference>
<keyword evidence="8" id="KW-0539">Nucleus</keyword>
<evidence type="ECO:0000256" key="2">
    <source>
        <dbReference type="ARBA" id="ARBA00022771"/>
    </source>
</evidence>
<sequence length="388" mass="44219">MSSSDKPNETDKTPIETNEMCQVCDGYAFINNYGALSCLACAAFFRRNASDHKKLQECQHDGHCDVNMATRKLYQTCRLAKCFTVGMKTYLIRRNYETVKKRKLNALEDKEATVLPVPQKFSLHQSRGNNDLDCHASDRSPTFNVTQVSDAFSPIAEIQRMIEVVRTSSSILQYNISETIQLVLSVCNGVKSFISLAPDFKILTLAKQHSLLQRTLVTILCGGSVGLLQESGIFDKDENELLFSRIYGTGVAQQANYIVQRLNCDSILIKLMLITVAFSTNCYMIDYHGNIDQDSLLLGTYRLLGSQNAYIEILWRYSMHKYGFNHAVQIFSKLIKQILDIFSISMGMHKDNRIHQILLDDVVQQIEVCPASDDRTRLSFWRKQLWFL</sequence>
<evidence type="ECO:0000313" key="10">
    <source>
        <dbReference type="EMBL" id="CAF1462615.1"/>
    </source>
</evidence>
<dbReference type="Gene3D" id="3.30.50.10">
    <property type="entry name" value="Erythroid Transcription Factor GATA-1, subunit A"/>
    <property type="match status" value="1"/>
</dbReference>
<keyword evidence="3" id="KW-0862">Zinc</keyword>
<dbReference type="SMART" id="SM00399">
    <property type="entry name" value="ZnF_C4"/>
    <property type="match status" value="1"/>
</dbReference>
<evidence type="ECO:0000313" key="11">
    <source>
        <dbReference type="Proteomes" id="UP000663834"/>
    </source>
</evidence>
<evidence type="ECO:0000256" key="7">
    <source>
        <dbReference type="ARBA" id="ARBA00023170"/>
    </source>
</evidence>
<dbReference type="OrthoDB" id="10018779at2759"/>
<keyword evidence="1" id="KW-0479">Metal-binding</keyword>
<evidence type="ECO:0000256" key="8">
    <source>
        <dbReference type="ARBA" id="ARBA00023242"/>
    </source>
</evidence>
<keyword evidence="2" id="KW-0863">Zinc-finger</keyword>
<dbReference type="GO" id="GO:0004879">
    <property type="term" value="F:nuclear receptor activity"/>
    <property type="evidence" value="ECO:0007669"/>
    <property type="project" value="TreeGrafter"/>
</dbReference>
<dbReference type="PANTHER" id="PTHR24082:SF283">
    <property type="entry name" value="NUCLEAR HORMONE RECEPTOR HR96"/>
    <property type="match status" value="1"/>
</dbReference>
<dbReference type="PANTHER" id="PTHR24082">
    <property type="entry name" value="NUCLEAR HORMONE RECEPTOR"/>
    <property type="match status" value="1"/>
</dbReference>
<feature type="domain" description="Nuclear receptor" evidence="9">
    <location>
        <begin position="18"/>
        <end position="94"/>
    </location>
</feature>